<keyword evidence="1" id="KW-0863">Zinc-finger</keyword>
<dbReference type="SUPFAM" id="SSF56219">
    <property type="entry name" value="DNase I-like"/>
    <property type="match status" value="1"/>
</dbReference>
<dbReference type="EMBL" id="JAGYWB010000019">
    <property type="protein sequence ID" value="KAI0488444.1"/>
    <property type="molecule type" value="Genomic_DNA"/>
</dbReference>
<dbReference type="Proteomes" id="UP000829196">
    <property type="component" value="Unassembled WGS sequence"/>
</dbReference>
<evidence type="ECO:0000259" key="2">
    <source>
        <dbReference type="PROSITE" id="PS50158"/>
    </source>
</evidence>
<evidence type="ECO:0000256" key="1">
    <source>
        <dbReference type="PROSITE-ProRule" id="PRU00047"/>
    </source>
</evidence>
<keyword evidence="1" id="KW-0479">Metal-binding</keyword>
<dbReference type="GO" id="GO:0003676">
    <property type="term" value="F:nucleic acid binding"/>
    <property type="evidence" value="ECO:0007669"/>
    <property type="project" value="InterPro"/>
</dbReference>
<comment type="caution">
    <text evidence="3">The sequence shown here is derived from an EMBL/GenBank/DDBJ whole genome shotgun (WGS) entry which is preliminary data.</text>
</comment>
<feature type="domain" description="CCHC-type" evidence="2">
    <location>
        <begin position="132"/>
        <end position="147"/>
    </location>
</feature>
<dbReference type="Pfam" id="PF03372">
    <property type="entry name" value="Exo_endo_phos"/>
    <property type="match status" value="1"/>
</dbReference>
<dbReference type="AlphaFoldDB" id="A0A8T3A1J6"/>
<organism evidence="3 4">
    <name type="scientific">Dendrobium nobile</name>
    <name type="common">Orchid</name>
    <dbReference type="NCBI Taxonomy" id="94219"/>
    <lineage>
        <taxon>Eukaryota</taxon>
        <taxon>Viridiplantae</taxon>
        <taxon>Streptophyta</taxon>
        <taxon>Embryophyta</taxon>
        <taxon>Tracheophyta</taxon>
        <taxon>Spermatophyta</taxon>
        <taxon>Magnoliopsida</taxon>
        <taxon>Liliopsida</taxon>
        <taxon>Asparagales</taxon>
        <taxon>Orchidaceae</taxon>
        <taxon>Epidendroideae</taxon>
        <taxon>Malaxideae</taxon>
        <taxon>Dendrobiinae</taxon>
        <taxon>Dendrobium</taxon>
    </lineage>
</organism>
<dbReference type="InterPro" id="IPR025558">
    <property type="entry name" value="DUF4283"/>
</dbReference>
<dbReference type="GO" id="GO:0008270">
    <property type="term" value="F:zinc ion binding"/>
    <property type="evidence" value="ECO:0007669"/>
    <property type="project" value="UniProtKB-KW"/>
</dbReference>
<dbReference type="InterPro" id="IPR036691">
    <property type="entry name" value="Endo/exonu/phosph_ase_sf"/>
</dbReference>
<dbReference type="Gene3D" id="3.60.10.10">
    <property type="entry name" value="Endonuclease/exonuclease/phosphatase"/>
    <property type="match status" value="1"/>
</dbReference>
<protein>
    <recommendedName>
        <fullName evidence="2">CCHC-type domain-containing protein</fullName>
    </recommendedName>
</protein>
<reference evidence="3" key="1">
    <citation type="journal article" date="2022" name="Front. Genet.">
        <title>Chromosome-Scale Assembly of the Dendrobium nobile Genome Provides Insights Into the Molecular Mechanism of the Biosynthesis of the Medicinal Active Ingredient of Dendrobium.</title>
        <authorList>
            <person name="Xu Q."/>
            <person name="Niu S.-C."/>
            <person name="Li K.-L."/>
            <person name="Zheng P.-J."/>
            <person name="Zhang X.-J."/>
            <person name="Jia Y."/>
            <person name="Liu Y."/>
            <person name="Niu Y.-X."/>
            <person name="Yu L.-H."/>
            <person name="Chen D.-F."/>
            <person name="Zhang G.-Q."/>
        </authorList>
    </citation>
    <scope>NUCLEOTIDE SEQUENCE</scope>
    <source>
        <tissue evidence="3">Leaf</tissue>
    </source>
</reference>
<evidence type="ECO:0000313" key="4">
    <source>
        <dbReference type="Proteomes" id="UP000829196"/>
    </source>
</evidence>
<evidence type="ECO:0000313" key="3">
    <source>
        <dbReference type="EMBL" id="KAI0488444.1"/>
    </source>
</evidence>
<dbReference type="PANTHER" id="PTHR31286">
    <property type="entry name" value="GLYCINE-RICH CELL WALL STRUCTURAL PROTEIN 1.8-LIKE"/>
    <property type="match status" value="1"/>
</dbReference>
<dbReference type="SMR" id="A0A8T3A1J6"/>
<dbReference type="InterPro" id="IPR005135">
    <property type="entry name" value="Endo/exonuclease/phosphatase"/>
</dbReference>
<gene>
    <name evidence="3" type="ORF">KFK09_028275</name>
</gene>
<dbReference type="PROSITE" id="PS50158">
    <property type="entry name" value="ZF_CCHC"/>
    <property type="match status" value="1"/>
</dbReference>
<dbReference type="PANTHER" id="PTHR31286:SF99">
    <property type="entry name" value="DUF4283 DOMAIN-CONTAINING PROTEIN"/>
    <property type="match status" value="1"/>
</dbReference>
<name>A0A8T3A1J6_DENNO</name>
<accession>A0A8T3A1J6</accession>
<keyword evidence="4" id="KW-1185">Reference proteome</keyword>
<dbReference type="OrthoDB" id="1749390at2759"/>
<proteinExistence type="predicted"/>
<sequence>MEWILCSFNSCEAVDEVLNGGPWYVNGLIVGMDRWTPAFDPNSFKGILAPVWIRLPCLPLYCWDEDSIARIASCFGSPMYVDGNTFRWSKREFAHVCVRINLEKKLLNGTWVEGSAGRFFQRVEYEKIDLMCYQCGRVGHDLKTCPENVKMVIKDQSLKNMGSDNGQKNCVKNDNQPSVTSTEYGPWIHVQFKNKRGRRSNAVNNHEQNIGRKTEMKKPDGQMDVRLDDVQEKVQHECNSNKADEVSGKTAVTGMLEQTTNRFAVLVEEDDHEALVKDDSNDKVIDKGMENMEPEVNFDLNHVSEDVKVKLAKELKSLGPMNSEKKKRNGRGARKKEASLYLKEMVRDENVFFIGLMETKMSNIGRMEGDCLLGNEWDYFHQPAVGTSGGILVLWNIKLVSFEVCEASSQLIIGNLSIPCLGMWKIATVYGSRCNKERGDLWSQLERSMENSSPSIIGGDFNCILNKEEKRGGKRFMFSKGPRDMQSFMVNSDFHDIGIVGQRYTWCNNKEGNSRIWERLDKCILNSLAMQKLPLAVNRHLARMASDHCSIVLKMDDRIWFKSRTIKFEDTWRSYPAAKNIVFHSWKKQDEGNEYEVLRKKLNRTLKSLFFWSRNKCKDLNALMDNLKKEILDLQNKEALNNNWSAGDLFLLRNKVHQLNITMKRLSTWWNQRAKARWHEEGNTNSKLFHNFATARRNGNRIFQVKDEANKVHMDEDQIEKVFTKFFEKKWEYRECEVTGWPQIMENQKLNAEDMDLLNAEFTENEMQTAVFQQGNNKSPGADGVTSSFYKCYWNIVWDTLWNAVRKFFSSSHMNKNWKDTLIVLIPKIRNPLFPSNYRPISLCQTNYKIVATMIVNRLKKGMDRMISEEQVAFIHGRSIAEHCLLA</sequence>
<dbReference type="InterPro" id="IPR001878">
    <property type="entry name" value="Znf_CCHC"/>
</dbReference>
<dbReference type="Pfam" id="PF14111">
    <property type="entry name" value="DUF4283"/>
    <property type="match status" value="1"/>
</dbReference>
<dbReference type="GO" id="GO:0003824">
    <property type="term" value="F:catalytic activity"/>
    <property type="evidence" value="ECO:0007669"/>
    <property type="project" value="InterPro"/>
</dbReference>
<dbReference type="InterPro" id="IPR040256">
    <property type="entry name" value="At4g02000-like"/>
</dbReference>
<keyword evidence="1" id="KW-0862">Zinc</keyword>